<sequence length="158" mass="17324">MPPPRPSSRRRRITGEPPPGLFPAGDDLLRLLFVLFIAAAVATLCSLLNRRPQPFCDFPQSLDATDYNDAYAKGSRESRFPFADSCEPCPHNGQCVDGELECIQGFKRYGRKCVEDGMLSQTANKIVLPLSASTPAPAPSPHPPFFFLKDPALALADY</sequence>
<evidence type="ECO:0000313" key="3">
    <source>
        <dbReference type="Proteomes" id="UP001054889"/>
    </source>
</evidence>
<dbReference type="GO" id="GO:0005637">
    <property type="term" value="C:nuclear inner membrane"/>
    <property type="evidence" value="ECO:0007669"/>
    <property type="project" value="InterPro"/>
</dbReference>
<feature type="transmembrane region" description="Helical" evidence="1">
    <location>
        <begin position="28"/>
        <end position="48"/>
    </location>
</feature>
<dbReference type="PANTHER" id="PTHR47808:SF2">
    <property type="entry name" value="LEM DOMAIN-CONTAINING PROTEIN 2"/>
    <property type="match status" value="1"/>
</dbReference>
<dbReference type="GO" id="GO:0034399">
    <property type="term" value="C:nuclear periphery"/>
    <property type="evidence" value="ECO:0007669"/>
    <property type="project" value="TreeGrafter"/>
</dbReference>
<dbReference type="GO" id="GO:0005783">
    <property type="term" value="C:endoplasmic reticulum"/>
    <property type="evidence" value="ECO:0007669"/>
    <property type="project" value="TreeGrafter"/>
</dbReference>
<comment type="caution">
    <text evidence="2">The sequence shown here is derived from an EMBL/GenBank/DDBJ whole genome shotgun (WGS) entry which is preliminary data.</text>
</comment>
<organism evidence="2 3">
    <name type="scientific">Eleusine coracana subsp. coracana</name>
    <dbReference type="NCBI Taxonomy" id="191504"/>
    <lineage>
        <taxon>Eukaryota</taxon>
        <taxon>Viridiplantae</taxon>
        <taxon>Streptophyta</taxon>
        <taxon>Embryophyta</taxon>
        <taxon>Tracheophyta</taxon>
        <taxon>Spermatophyta</taxon>
        <taxon>Magnoliopsida</taxon>
        <taxon>Liliopsida</taxon>
        <taxon>Poales</taxon>
        <taxon>Poaceae</taxon>
        <taxon>PACMAD clade</taxon>
        <taxon>Chloridoideae</taxon>
        <taxon>Cynodonteae</taxon>
        <taxon>Eleusininae</taxon>
        <taxon>Eleusine</taxon>
    </lineage>
</organism>
<dbReference type="AlphaFoldDB" id="A0AAV5F6M9"/>
<gene>
    <name evidence="2" type="primary">gb18257</name>
    <name evidence="2" type="ORF">PR202_gb18257</name>
</gene>
<dbReference type="Proteomes" id="UP001054889">
    <property type="component" value="Unassembled WGS sequence"/>
</dbReference>
<dbReference type="InterPro" id="IPR044780">
    <property type="entry name" value="Heh2/Src1"/>
</dbReference>
<accession>A0AAV5F6M9</accession>
<dbReference type="PANTHER" id="PTHR47808">
    <property type="entry name" value="INNER NUCLEAR MEMBRANE PROTEIN HEH2-RELATED"/>
    <property type="match status" value="1"/>
</dbReference>
<name>A0AAV5F6M9_ELECO</name>
<dbReference type="GO" id="GO:0071763">
    <property type="term" value="P:nuclear membrane organization"/>
    <property type="evidence" value="ECO:0007669"/>
    <property type="project" value="TreeGrafter"/>
</dbReference>
<evidence type="ECO:0000256" key="1">
    <source>
        <dbReference type="SAM" id="Phobius"/>
    </source>
</evidence>
<keyword evidence="1" id="KW-0812">Transmembrane</keyword>
<proteinExistence type="predicted"/>
<keyword evidence="1" id="KW-0472">Membrane</keyword>
<protein>
    <submittedName>
        <fullName evidence="2">Uncharacterized protein</fullName>
    </submittedName>
</protein>
<keyword evidence="1" id="KW-1133">Transmembrane helix</keyword>
<dbReference type="EMBL" id="BQKI01000082">
    <property type="protein sequence ID" value="GJN29985.1"/>
    <property type="molecule type" value="Genomic_DNA"/>
</dbReference>
<dbReference type="GO" id="GO:0003682">
    <property type="term" value="F:chromatin binding"/>
    <property type="evidence" value="ECO:0007669"/>
    <property type="project" value="InterPro"/>
</dbReference>
<evidence type="ECO:0000313" key="2">
    <source>
        <dbReference type="EMBL" id="GJN29985.1"/>
    </source>
</evidence>
<reference evidence="2" key="2">
    <citation type="submission" date="2021-12" db="EMBL/GenBank/DDBJ databases">
        <title>Resequencing data analysis of finger millet.</title>
        <authorList>
            <person name="Hatakeyama M."/>
            <person name="Aluri S."/>
            <person name="Balachadran M.T."/>
            <person name="Sivarajan S.R."/>
            <person name="Poveda L."/>
            <person name="Shimizu-Inatsugi R."/>
            <person name="Schlapbach R."/>
            <person name="Sreeman S.M."/>
            <person name="Shimizu K.K."/>
        </authorList>
    </citation>
    <scope>NUCLEOTIDE SEQUENCE</scope>
</reference>
<reference evidence="2" key="1">
    <citation type="journal article" date="2018" name="DNA Res.">
        <title>Multiple hybrid de novo genome assembly of finger millet, an orphan allotetraploid crop.</title>
        <authorList>
            <person name="Hatakeyama M."/>
            <person name="Aluri S."/>
            <person name="Balachadran M.T."/>
            <person name="Sivarajan S.R."/>
            <person name="Patrignani A."/>
            <person name="Gruter S."/>
            <person name="Poveda L."/>
            <person name="Shimizu-Inatsugi R."/>
            <person name="Baeten J."/>
            <person name="Francoijs K.J."/>
            <person name="Nataraja K.N."/>
            <person name="Reddy Y.A.N."/>
            <person name="Phadnis S."/>
            <person name="Ravikumar R.L."/>
            <person name="Schlapbach R."/>
            <person name="Sreeman S.M."/>
            <person name="Shimizu K.K."/>
        </authorList>
    </citation>
    <scope>NUCLEOTIDE SEQUENCE</scope>
</reference>
<keyword evidence="3" id="KW-1185">Reference proteome</keyword>